<dbReference type="Proteomes" id="UP000095283">
    <property type="component" value="Unplaced"/>
</dbReference>
<protein>
    <submittedName>
        <fullName evidence="3">Na_Ca_ex domain-containing protein</fullName>
    </submittedName>
</protein>
<keyword evidence="1" id="KW-1133">Transmembrane helix</keyword>
<sequence length="208" mass="22955">MMSCSKKINIISYHLSDYLTNFNIGGITLGCLILRVSLLMMVKVWNSCSLWEVELIHHERNSLADEADIVDNMIIERLHEDRMMLMMMILLDPHSAVEAGERCLVPLLSLGPLVFGFSVDYVCRPFCQEEFILALMAFIVTSGTAEIGLISLSAVASANNSFATAASHVFGREINSSNAHSFCIEGLKILLANKAADSPTLYLHVLSD</sequence>
<evidence type="ECO:0000313" key="2">
    <source>
        <dbReference type="Proteomes" id="UP000095283"/>
    </source>
</evidence>
<name>A0A1I7W6Q7_HETBA</name>
<reference evidence="3" key="1">
    <citation type="submission" date="2016-11" db="UniProtKB">
        <authorList>
            <consortium name="WormBaseParasite"/>
        </authorList>
    </citation>
    <scope>IDENTIFICATION</scope>
</reference>
<keyword evidence="1" id="KW-0472">Membrane</keyword>
<dbReference type="PROSITE" id="PS51257">
    <property type="entry name" value="PROKAR_LIPOPROTEIN"/>
    <property type="match status" value="1"/>
</dbReference>
<proteinExistence type="predicted"/>
<dbReference type="AlphaFoldDB" id="A0A1I7W6Q7"/>
<accession>A0A1I7W6Q7</accession>
<evidence type="ECO:0000256" key="1">
    <source>
        <dbReference type="SAM" id="Phobius"/>
    </source>
</evidence>
<keyword evidence="1" id="KW-0812">Transmembrane</keyword>
<organism evidence="2 3">
    <name type="scientific">Heterorhabditis bacteriophora</name>
    <name type="common">Entomopathogenic nematode worm</name>
    <dbReference type="NCBI Taxonomy" id="37862"/>
    <lineage>
        <taxon>Eukaryota</taxon>
        <taxon>Metazoa</taxon>
        <taxon>Ecdysozoa</taxon>
        <taxon>Nematoda</taxon>
        <taxon>Chromadorea</taxon>
        <taxon>Rhabditida</taxon>
        <taxon>Rhabditina</taxon>
        <taxon>Rhabditomorpha</taxon>
        <taxon>Strongyloidea</taxon>
        <taxon>Heterorhabditidae</taxon>
        <taxon>Heterorhabditis</taxon>
    </lineage>
</organism>
<evidence type="ECO:0000313" key="3">
    <source>
        <dbReference type="WBParaSite" id="Hba_00294"/>
    </source>
</evidence>
<dbReference type="WBParaSite" id="Hba_00294">
    <property type="protein sequence ID" value="Hba_00294"/>
    <property type="gene ID" value="Hba_00294"/>
</dbReference>
<feature type="transmembrane region" description="Helical" evidence="1">
    <location>
        <begin position="21"/>
        <end position="42"/>
    </location>
</feature>
<keyword evidence="2" id="KW-1185">Reference proteome</keyword>